<evidence type="ECO:0000256" key="1">
    <source>
        <dbReference type="SAM" id="Phobius"/>
    </source>
</evidence>
<comment type="caution">
    <text evidence="2">The sequence shown here is derived from an EMBL/GenBank/DDBJ whole genome shotgun (WGS) entry which is preliminary data.</text>
</comment>
<feature type="transmembrane region" description="Helical" evidence="1">
    <location>
        <begin position="81"/>
        <end position="108"/>
    </location>
</feature>
<gene>
    <name evidence="2" type="ORF">ISU07_08725</name>
</gene>
<sequence>MSNPYGGGPDEPRQIRGGLVALGIVLGLVATFVWLSIVFVVALSQENQSGRVPDWLVFVLFVVPLPLAILLLVLRRTRQAAAGFVMGLAIGTLILAGLCSGIVALPALGA</sequence>
<organism evidence="2 3">
    <name type="scientific">Nocardioides islandensis</name>
    <dbReference type="NCBI Taxonomy" id="433663"/>
    <lineage>
        <taxon>Bacteria</taxon>
        <taxon>Bacillati</taxon>
        <taxon>Actinomycetota</taxon>
        <taxon>Actinomycetes</taxon>
        <taxon>Propionibacteriales</taxon>
        <taxon>Nocardioidaceae</taxon>
        <taxon>Nocardioides</taxon>
    </lineage>
</organism>
<reference evidence="2" key="1">
    <citation type="submission" date="2020-11" db="EMBL/GenBank/DDBJ databases">
        <title>Nocardioides sp. nov., isolated from Soil of Cynanchum wilfordii Hemsley rhizosphere.</title>
        <authorList>
            <person name="Lee J.-S."/>
            <person name="Suh M.K."/>
            <person name="Kim J.-S."/>
        </authorList>
    </citation>
    <scope>NUCLEOTIDE SEQUENCE</scope>
    <source>
        <strain evidence="2">KCTC 19275</strain>
    </source>
</reference>
<feature type="transmembrane region" description="Helical" evidence="1">
    <location>
        <begin position="20"/>
        <end position="43"/>
    </location>
</feature>
<evidence type="ECO:0000313" key="3">
    <source>
        <dbReference type="Proteomes" id="UP000640489"/>
    </source>
</evidence>
<accession>A0A930V961</accession>
<feature type="transmembrane region" description="Helical" evidence="1">
    <location>
        <begin position="55"/>
        <end position="74"/>
    </location>
</feature>
<keyword evidence="1" id="KW-0812">Transmembrane</keyword>
<proteinExistence type="predicted"/>
<keyword evidence="1" id="KW-1133">Transmembrane helix</keyword>
<dbReference type="Proteomes" id="UP000640489">
    <property type="component" value="Unassembled WGS sequence"/>
</dbReference>
<evidence type="ECO:0000313" key="2">
    <source>
        <dbReference type="EMBL" id="MBF4763209.1"/>
    </source>
</evidence>
<name>A0A930V961_9ACTN</name>
<dbReference type="AlphaFoldDB" id="A0A930V961"/>
<keyword evidence="1" id="KW-0472">Membrane</keyword>
<protein>
    <submittedName>
        <fullName evidence="2">Uncharacterized protein</fullName>
    </submittedName>
</protein>
<dbReference type="EMBL" id="JADKPN010000003">
    <property type="protein sequence ID" value="MBF4763209.1"/>
    <property type="molecule type" value="Genomic_DNA"/>
</dbReference>
<keyword evidence="3" id="KW-1185">Reference proteome</keyword>
<dbReference type="RefSeq" id="WP_194706376.1">
    <property type="nucleotide sequence ID" value="NZ_JADKPN010000003.1"/>
</dbReference>